<evidence type="ECO:0000313" key="3">
    <source>
        <dbReference type="Proteomes" id="UP000198942"/>
    </source>
</evidence>
<dbReference type="STRING" id="551995.SAMN05192574_10399"/>
<feature type="region of interest" description="Disordered" evidence="1">
    <location>
        <begin position="46"/>
        <end position="92"/>
    </location>
</feature>
<accession>A0A1H8GEJ1</accession>
<evidence type="ECO:0000256" key="1">
    <source>
        <dbReference type="SAM" id="MobiDB-lite"/>
    </source>
</evidence>
<name>A0A1H8GEJ1_9SPHI</name>
<evidence type="ECO:0000313" key="2">
    <source>
        <dbReference type="EMBL" id="SEN41897.1"/>
    </source>
</evidence>
<dbReference type="Proteomes" id="UP000198942">
    <property type="component" value="Unassembled WGS sequence"/>
</dbReference>
<dbReference type="EMBL" id="FOCL01000003">
    <property type="protein sequence ID" value="SEN41897.1"/>
    <property type="molecule type" value="Genomic_DNA"/>
</dbReference>
<dbReference type="AlphaFoldDB" id="A0A1H8GEJ1"/>
<gene>
    <name evidence="2" type="ORF">SAMN05192574_10399</name>
</gene>
<keyword evidence="3" id="KW-1185">Reference proteome</keyword>
<feature type="compositionally biased region" description="Basic and acidic residues" evidence="1">
    <location>
        <begin position="67"/>
        <end position="76"/>
    </location>
</feature>
<protein>
    <submittedName>
        <fullName evidence="2">Uncharacterized protein</fullName>
    </submittedName>
</protein>
<proteinExistence type="predicted"/>
<reference evidence="3" key="1">
    <citation type="submission" date="2016-10" db="EMBL/GenBank/DDBJ databases">
        <authorList>
            <person name="Varghese N."/>
            <person name="Submissions S."/>
        </authorList>
    </citation>
    <scope>NUCLEOTIDE SEQUENCE [LARGE SCALE GENOMIC DNA]</scope>
    <source>
        <strain evidence="3">Gh-48</strain>
    </source>
</reference>
<organism evidence="2 3">
    <name type="scientific">Mucilaginibacter gossypiicola</name>
    <dbReference type="NCBI Taxonomy" id="551995"/>
    <lineage>
        <taxon>Bacteria</taxon>
        <taxon>Pseudomonadati</taxon>
        <taxon>Bacteroidota</taxon>
        <taxon>Sphingobacteriia</taxon>
        <taxon>Sphingobacteriales</taxon>
        <taxon>Sphingobacteriaceae</taxon>
        <taxon>Mucilaginibacter</taxon>
    </lineage>
</organism>
<sequence>MGYLFLFLVLRCKLLNHLFKKLNMKNFKLGFLALAIAVSFAACKGSSSASSADSTKADTSKMAADTTKADSAKADTTKAAAADTTKKDTTKK</sequence>